<evidence type="ECO:0000256" key="1">
    <source>
        <dbReference type="SAM" id="MobiDB-lite"/>
    </source>
</evidence>
<evidence type="ECO:0000313" key="4">
    <source>
        <dbReference type="EMBL" id="CAE0807826.1"/>
    </source>
</evidence>
<evidence type="ECO:0000256" key="2">
    <source>
        <dbReference type="SAM" id="SignalP"/>
    </source>
</evidence>
<feature type="chain" id="PRO_5030907041" description="Glycosyl transferase family 25 domain-containing protein" evidence="2">
    <location>
        <begin position="23"/>
        <end position="346"/>
    </location>
</feature>
<name>A0A7S4FPM6_9EUGL</name>
<sequence>MRCNVSAALLLLLSAVQGPSTGLSAPSNNDVLGFPIYYINLDSRPDRRENMEKMLGAQPHARISATTTQGVQDMLANGTLVCKAKVVTAFSSRGEFKSARSSTFSLAEVATTHSHLSAIQRAYNNNDEMALVLEDDIELVRTKLEEMRLSEGNWNRTACMIRELLHSAPQGWEILQLLSNNNQTVMSALKESHRSYIPWSLKHWGAMAYVINRAGQRKLMEKFHQGGHQYLGKQHINADRWIYLVLQSYTATYFPFNLRWKLGSDIQNTNFNFDLSKAREAHCHRLITQYSLPKSKCRPSPQHQGNKRPPHHAPYSTSPPMPSARTGSTVQRARNLTLTHRTMIYM</sequence>
<gene>
    <name evidence="4" type="ORF">EGYM00163_LOCUS18955</name>
</gene>
<dbReference type="AlphaFoldDB" id="A0A7S4FPM6"/>
<dbReference type="EMBL" id="HBJA01053466">
    <property type="protein sequence ID" value="CAE0807826.1"/>
    <property type="molecule type" value="Transcribed_RNA"/>
</dbReference>
<feature type="signal peptide" evidence="2">
    <location>
        <begin position="1"/>
        <end position="22"/>
    </location>
</feature>
<protein>
    <recommendedName>
        <fullName evidence="3">Glycosyl transferase family 25 domain-containing protein</fullName>
    </recommendedName>
</protein>
<dbReference type="InterPro" id="IPR002654">
    <property type="entry name" value="Glyco_trans_25"/>
</dbReference>
<evidence type="ECO:0000259" key="3">
    <source>
        <dbReference type="Pfam" id="PF01755"/>
    </source>
</evidence>
<proteinExistence type="predicted"/>
<reference evidence="4" key="1">
    <citation type="submission" date="2021-01" db="EMBL/GenBank/DDBJ databases">
        <authorList>
            <person name="Corre E."/>
            <person name="Pelletier E."/>
            <person name="Niang G."/>
            <person name="Scheremetjew M."/>
            <person name="Finn R."/>
            <person name="Kale V."/>
            <person name="Holt S."/>
            <person name="Cochrane G."/>
            <person name="Meng A."/>
            <person name="Brown T."/>
            <person name="Cohen L."/>
        </authorList>
    </citation>
    <scope>NUCLEOTIDE SEQUENCE</scope>
    <source>
        <strain evidence="4">CCMP1594</strain>
    </source>
</reference>
<feature type="domain" description="Glycosyl transferase family 25" evidence="3">
    <location>
        <begin position="35"/>
        <end position="224"/>
    </location>
</feature>
<feature type="region of interest" description="Disordered" evidence="1">
    <location>
        <begin position="294"/>
        <end position="330"/>
    </location>
</feature>
<keyword evidence="2" id="KW-0732">Signal</keyword>
<dbReference type="Pfam" id="PF01755">
    <property type="entry name" value="Glyco_transf_25"/>
    <property type="match status" value="1"/>
</dbReference>
<organism evidence="4">
    <name type="scientific">Eutreptiella gymnastica</name>
    <dbReference type="NCBI Taxonomy" id="73025"/>
    <lineage>
        <taxon>Eukaryota</taxon>
        <taxon>Discoba</taxon>
        <taxon>Euglenozoa</taxon>
        <taxon>Euglenida</taxon>
        <taxon>Spirocuta</taxon>
        <taxon>Euglenophyceae</taxon>
        <taxon>Eutreptiales</taxon>
        <taxon>Eutreptiaceae</taxon>
        <taxon>Eutreptiella</taxon>
    </lineage>
</organism>
<accession>A0A7S4FPM6</accession>